<keyword evidence="2 6" id="KW-0812">Transmembrane</keyword>
<organism evidence="7 8">
    <name type="scientific">Prymnesium parvum</name>
    <name type="common">Toxic golden alga</name>
    <dbReference type="NCBI Taxonomy" id="97485"/>
    <lineage>
        <taxon>Eukaryota</taxon>
        <taxon>Haptista</taxon>
        <taxon>Haptophyta</taxon>
        <taxon>Prymnesiophyceae</taxon>
        <taxon>Prymnesiales</taxon>
        <taxon>Prymnesiaceae</taxon>
        <taxon>Prymnesium</taxon>
    </lineage>
</organism>
<protein>
    <recommendedName>
        <fullName evidence="9">Sugar transporter SWEET1</fullName>
    </recommendedName>
</protein>
<feature type="compositionally biased region" description="Basic and acidic residues" evidence="5">
    <location>
        <begin position="318"/>
        <end position="328"/>
    </location>
</feature>
<feature type="compositionally biased region" description="Polar residues" evidence="5">
    <location>
        <begin position="329"/>
        <end position="344"/>
    </location>
</feature>
<feature type="transmembrane region" description="Helical" evidence="6">
    <location>
        <begin position="15"/>
        <end position="35"/>
    </location>
</feature>
<evidence type="ECO:0000313" key="7">
    <source>
        <dbReference type="EMBL" id="KAL1510583.1"/>
    </source>
</evidence>
<keyword evidence="3 6" id="KW-1133">Transmembrane helix</keyword>
<evidence type="ECO:0000256" key="1">
    <source>
        <dbReference type="ARBA" id="ARBA00004141"/>
    </source>
</evidence>
<dbReference type="InterPro" id="IPR006603">
    <property type="entry name" value="PQ-loop_rpt"/>
</dbReference>
<dbReference type="GO" id="GO:0016020">
    <property type="term" value="C:membrane"/>
    <property type="evidence" value="ECO:0007669"/>
    <property type="project" value="UniProtKB-SubCell"/>
</dbReference>
<feature type="region of interest" description="Disordered" evidence="5">
    <location>
        <begin position="291"/>
        <end position="379"/>
    </location>
</feature>
<feature type="transmembrane region" description="Helical" evidence="6">
    <location>
        <begin position="157"/>
        <end position="176"/>
    </location>
</feature>
<comment type="subcellular location">
    <subcellularLocation>
        <location evidence="1">Membrane</location>
        <topology evidence="1">Multi-pass membrane protein</topology>
    </subcellularLocation>
</comment>
<dbReference type="Gene3D" id="1.20.1280.290">
    <property type="match status" value="1"/>
</dbReference>
<feature type="transmembrane region" description="Helical" evidence="6">
    <location>
        <begin position="188"/>
        <end position="209"/>
    </location>
</feature>
<proteinExistence type="predicted"/>
<evidence type="ECO:0000256" key="4">
    <source>
        <dbReference type="ARBA" id="ARBA00023136"/>
    </source>
</evidence>
<evidence type="ECO:0000256" key="5">
    <source>
        <dbReference type="SAM" id="MobiDB-lite"/>
    </source>
</evidence>
<evidence type="ECO:0000256" key="2">
    <source>
        <dbReference type="ARBA" id="ARBA00022692"/>
    </source>
</evidence>
<keyword evidence="8" id="KW-1185">Reference proteome</keyword>
<keyword evidence="4 6" id="KW-0472">Membrane</keyword>
<evidence type="ECO:0008006" key="9">
    <source>
        <dbReference type="Google" id="ProtNLM"/>
    </source>
</evidence>
<evidence type="ECO:0000256" key="3">
    <source>
        <dbReference type="ARBA" id="ARBA00022989"/>
    </source>
</evidence>
<accession>A0AB34IYV6</accession>
<feature type="compositionally biased region" description="Basic and acidic residues" evidence="5">
    <location>
        <begin position="367"/>
        <end position="379"/>
    </location>
</feature>
<feature type="transmembrane region" description="Helical" evidence="6">
    <location>
        <begin position="124"/>
        <end position="145"/>
    </location>
</feature>
<reference evidence="7 8" key="1">
    <citation type="journal article" date="2024" name="Science">
        <title>Giant polyketide synthase enzymes in the biosynthesis of giant marine polyether toxins.</title>
        <authorList>
            <person name="Fallon T.R."/>
            <person name="Shende V.V."/>
            <person name="Wierzbicki I.H."/>
            <person name="Pendleton A.L."/>
            <person name="Watervoot N.F."/>
            <person name="Auber R.P."/>
            <person name="Gonzalez D.J."/>
            <person name="Wisecaver J.H."/>
            <person name="Moore B.S."/>
        </authorList>
    </citation>
    <scope>NUCLEOTIDE SEQUENCE [LARGE SCALE GENOMIC DNA]</scope>
    <source>
        <strain evidence="7 8">12B1</strain>
    </source>
</reference>
<sequence length="379" mass="40453">MGLLEVSCVDPDTHISAGGIGIGIFLAVAALFANVPQGLKIIRLNSSNGLSPTTMACVVVHNVLVLADMVVVKWRILQSCAGAAGHCLFRLLDCIQQSGTVLTQALILGLFTMYPPNCVARYRAVALLTTLFAAALVTASAVASLSDPCSSSLLAAAEAYSLSASAVVVVAYMPQLIKTWRTGGAKSLSYATTGIQALGALAISLNFLIFQHDPWVSWAPNMVASVMQFAILGVAYRFDTQQPQVVGAEGLLDNPLSENISARWTVEEDLHRITSPMKRLSEASFRRISRMSGMSNEVTPAPTPQRAPTYSRTRVAPRHGDADRENVRSRGSSSCEASATQSREVTMADDWPNSGLGPSSTQPSDPRPTEEETRRCVVS</sequence>
<name>A0AB34IYV6_PRYPA</name>
<gene>
    <name evidence="7" type="ORF">AB1Y20_006884</name>
</gene>
<feature type="transmembrane region" description="Helical" evidence="6">
    <location>
        <begin position="215"/>
        <end position="236"/>
    </location>
</feature>
<dbReference type="Pfam" id="PF04193">
    <property type="entry name" value="PQ-loop"/>
    <property type="match status" value="1"/>
</dbReference>
<dbReference type="EMBL" id="JBGBPQ010000015">
    <property type="protein sequence ID" value="KAL1510583.1"/>
    <property type="molecule type" value="Genomic_DNA"/>
</dbReference>
<comment type="caution">
    <text evidence="7">The sequence shown here is derived from an EMBL/GenBank/DDBJ whole genome shotgun (WGS) entry which is preliminary data.</text>
</comment>
<dbReference type="AlphaFoldDB" id="A0AB34IYV6"/>
<dbReference type="Proteomes" id="UP001515480">
    <property type="component" value="Unassembled WGS sequence"/>
</dbReference>
<evidence type="ECO:0000313" key="8">
    <source>
        <dbReference type="Proteomes" id="UP001515480"/>
    </source>
</evidence>
<evidence type="ECO:0000256" key="6">
    <source>
        <dbReference type="SAM" id="Phobius"/>
    </source>
</evidence>